<keyword evidence="2" id="KW-0732">Signal</keyword>
<dbReference type="InterPro" id="IPR032342">
    <property type="entry name" value="DUF4861"/>
</dbReference>
<dbReference type="InterPro" id="IPR008928">
    <property type="entry name" value="6-hairpin_glycosidase_sf"/>
</dbReference>
<dbReference type="InterPro" id="IPR010905">
    <property type="entry name" value="Glyco_hydro_88"/>
</dbReference>
<feature type="signal peptide" evidence="2">
    <location>
        <begin position="1"/>
        <end position="20"/>
    </location>
</feature>
<dbReference type="Gene3D" id="1.50.10.10">
    <property type="match status" value="1"/>
</dbReference>
<dbReference type="GO" id="GO:0005975">
    <property type="term" value="P:carbohydrate metabolic process"/>
    <property type="evidence" value="ECO:0007669"/>
    <property type="project" value="InterPro"/>
</dbReference>
<dbReference type="Pfam" id="PF16153">
    <property type="entry name" value="DUF4861"/>
    <property type="match status" value="1"/>
</dbReference>
<dbReference type="EMBL" id="BMXA01000001">
    <property type="protein sequence ID" value="GGZ97654.1"/>
    <property type="molecule type" value="Genomic_DNA"/>
</dbReference>
<accession>A0A918RH05</accession>
<evidence type="ECO:0008006" key="5">
    <source>
        <dbReference type="Google" id="ProtNLM"/>
    </source>
</evidence>
<dbReference type="PANTHER" id="PTHR33886">
    <property type="entry name" value="UNSATURATED RHAMNOGALACTURONAN HYDROLASE (EUROFUNG)"/>
    <property type="match status" value="1"/>
</dbReference>
<comment type="caution">
    <text evidence="3">The sequence shown here is derived from an EMBL/GenBank/DDBJ whole genome shotgun (WGS) entry which is preliminary data.</text>
</comment>
<organism evidence="3 4">
    <name type="scientific">Arenicella chitinivorans</name>
    <dbReference type="NCBI Taxonomy" id="1329800"/>
    <lineage>
        <taxon>Bacteria</taxon>
        <taxon>Pseudomonadati</taxon>
        <taxon>Pseudomonadota</taxon>
        <taxon>Gammaproteobacteria</taxon>
        <taxon>Arenicellales</taxon>
        <taxon>Arenicellaceae</taxon>
        <taxon>Arenicella</taxon>
    </lineage>
</organism>
<dbReference type="GO" id="GO:0016787">
    <property type="term" value="F:hydrolase activity"/>
    <property type="evidence" value="ECO:0007669"/>
    <property type="project" value="UniProtKB-KW"/>
</dbReference>
<reference evidence="3" key="1">
    <citation type="journal article" date="2014" name="Int. J. Syst. Evol. Microbiol.">
        <title>Complete genome sequence of Corynebacterium casei LMG S-19264T (=DSM 44701T), isolated from a smear-ripened cheese.</title>
        <authorList>
            <consortium name="US DOE Joint Genome Institute (JGI-PGF)"/>
            <person name="Walter F."/>
            <person name="Albersmeier A."/>
            <person name="Kalinowski J."/>
            <person name="Ruckert C."/>
        </authorList>
    </citation>
    <scope>NUCLEOTIDE SEQUENCE</scope>
    <source>
        <strain evidence="3">KCTC 12711</strain>
    </source>
</reference>
<evidence type="ECO:0000256" key="2">
    <source>
        <dbReference type="SAM" id="SignalP"/>
    </source>
</evidence>
<dbReference type="SUPFAM" id="SSF48208">
    <property type="entry name" value="Six-hairpin glycosidases"/>
    <property type="match status" value="1"/>
</dbReference>
<dbReference type="PANTHER" id="PTHR33886:SF8">
    <property type="entry name" value="UNSATURATED RHAMNOGALACTURONAN HYDROLASE (EUROFUNG)"/>
    <property type="match status" value="1"/>
</dbReference>
<feature type="chain" id="PRO_5037641856" description="Rhamnogalacturonyl hydrolase YesR" evidence="2">
    <location>
        <begin position="21"/>
        <end position="808"/>
    </location>
</feature>
<keyword evidence="1" id="KW-0378">Hydrolase</keyword>
<dbReference type="InterPro" id="IPR012341">
    <property type="entry name" value="6hp_glycosidase-like_sf"/>
</dbReference>
<evidence type="ECO:0000313" key="4">
    <source>
        <dbReference type="Proteomes" id="UP000614811"/>
    </source>
</evidence>
<proteinExistence type="predicted"/>
<dbReference type="Proteomes" id="UP000614811">
    <property type="component" value="Unassembled WGS sequence"/>
</dbReference>
<sequence length="808" mass="89855">MKLLPIVTVLAALTACTSTTLETNSAAPELSHSKAEPLASLNVSNPSLFARDDVFVHLSLNQLGVPEGQSVQVWAGSQAVPTQMIDNDGDGNYDDLAFLTRLAASETKSFTIDTRLHPSAPLKRTQAEVSIKQDGEWQDKKYLGGTFKNVNQVTPPAQYTDHSEYIRYEGPGIESDKIGYRVYLDWRNGFDIFGKKTDKMVLQDVGQDGYQSYHEMADWGADILKVGSSLGAGGYGYWNGSEVVLVSETGPRSVAIDVNGPLYSAMTIDYSQWNTGDQIVDMSAGLSMRAGSPIVDVNLSTSEPLDNIAVGLVAHPDTELITGDLDITGEAWSYVASIGKQSLFDDTLGMFLLFKKRDFLEQTRDKSSYVVVLKPRGNTLQYAFGALWEGGHQRIQNRADLLAFLNQEVERRTLAPRIQIVTEKSKQALAMSPTTIAVNLADSEITRRGDSLIYGKFDDVRERRTQWTYTTGLLMESLDDVSQLTGEPRFSTYAKSIMDSYLGDDEPIKGYRPENYNIDDINSGKMIQRLYARTSDAKYRAAIDALATTLETHPRTSDGAYWHKKRYPHQLWLDGVYMGMPFLAGVGNMQSNPHKVEAAAHEFIIARERLRDPQSGLYYHAWDEVKQQVWADSETGRSKYFWSRGLGWYAMALVDILDVIPAERAELREPLLAMIPELADSLLKYQDESGAWYQITDMPDATGNYLEASGTAMFTYFLAKAVNQGYLPSSYQSAAEKAYNGLVTEFISIDANGHWHLDNICEVAGLGFGRDGSYHYYMSERLVSDDPKGYGPAIMAVVQIAKLLNSKE</sequence>
<evidence type="ECO:0000313" key="3">
    <source>
        <dbReference type="EMBL" id="GGZ97654.1"/>
    </source>
</evidence>
<evidence type="ECO:0000256" key="1">
    <source>
        <dbReference type="ARBA" id="ARBA00022801"/>
    </source>
</evidence>
<dbReference type="AlphaFoldDB" id="A0A918RH05"/>
<dbReference type="RefSeq" id="WP_229794065.1">
    <property type="nucleotide sequence ID" value="NZ_BMXA01000001.1"/>
</dbReference>
<dbReference type="InterPro" id="IPR052043">
    <property type="entry name" value="PolySaccharide_Degr_Enz"/>
</dbReference>
<dbReference type="Pfam" id="PF07470">
    <property type="entry name" value="Glyco_hydro_88"/>
    <property type="match status" value="1"/>
</dbReference>
<name>A0A918RH05_9GAMM</name>
<dbReference type="PROSITE" id="PS51257">
    <property type="entry name" value="PROKAR_LIPOPROTEIN"/>
    <property type="match status" value="1"/>
</dbReference>
<gene>
    <name evidence="3" type="ORF">GCM10008090_02450</name>
</gene>
<reference evidence="3" key="2">
    <citation type="submission" date="2020-09" db="EMBL/GenBank/DDBJ databases">
        <authorList>
            <person name="Sun Q."/>
            <person name="Kim S."/>
        </authorList>
    </citation>
    <scope>NUCLEOTIDE SEQUENCE</scope>
    <source>
        <strain evidence="3">KCTC 12711</strain>
    </source>
</reference>
<keyword evidence="4" id="KW-1185">Reference proteome</keyword>
<protein>
    <recommendedName>
        <fullName evidence="5">Rhamnogalacturonyl hydrolase YesR</fullName>
    </recommendedName>
</protein>